<organism evidence="4 5">
    <name type="scientific">Sphaerobolus stellatus (strain SS14)</name>
    <dbReference type="NCBI Taxonomy" id="990650"/>
    <lineage>
        <taxon>Eukaryota</taxon>
        <taxon>Fungi</taxon>
        <taxon>Dikarya</taxon>
        <taxon>Basidiomycota</taxon>
        <taxon>Agaricomycotina</taxon>
        <taxon>Agaricomycetes</taxon>
        <taxon>Phallomycetidae</taxon>
        <taxon>Geastrales</taxon>
        <taxon>Sphaerobolaceae</taxon>
        <taxon>Sphaerobolus</taxon>
    </lineage>
</organism>
<reference evidence="4 5" key="1">
    <citation type="submission" date="2014-06" db="EMBL/GenBank/DDBJ databases">
        <title>Evolutionary Origins and Diversification of the Mycorrhizal Mutualists.</title>
        <authorList>
            <consortium name="DOE Joint Genome Institute"/>
            <consortium name="Mycorrhizal Genomics Consortium"/>
            <person name="Kohler A."/>
            <person name="Kuo A."/>
            <person name="Nagy L.G."/>
            <person name="Floudas D."/>
            <person name="Copeland A."/>
            <person name="Barry K.W."/>
            <person name="Cichocki N."/>
            <person name="Veneault-Fourrey C."/>
            <person name="LaButti K."/>
            <person name="Lindquist E.A."/>
            <person name="Lipzen A."/>
            <person name="Lundell T."/>
            <person name="Morin E."/>
            <person name="Murat C."/>
            <person name="Riley R."/>
            <person name="Ohm R."/>
            <person name="Sun H."/>
            <person name="Tunlid A."/>
            <person name="Henrissat B."/>
            <person name="Grigoriev I.V."/>
            <person name="Hibbett D.S."/>
            <person name="Martin F."/>
        </authorList>
    </citation>
    <scope>NUCLEOTIDE SEQUENCE [LARGE SCALE GENOMIC DNA]</scope>
    <source>
        <strain evidence="4 5">SS14</strain>
    </source>
</reference>
<feature type="compositionally biased region" description="Low complexity" evidence="2">
    <location>
        <begin position="142"/>
        <end position="158"/>
    </location>
</feature>
<gene>
    <name evidence="4" type="ORF">M422DRAFT_263221</name>
</gene>
<evidence type="ECO:0000259" key="3">
    <source>
        <dbReference type="Pfam" id="PF25430"/>
    </source>
</evidence>
<feature type="region of interest" description="Disordered" evidence="2">
    <location>
        <begin position="256"/>
        <end position="284"/>
    </location>
</feature>
<evidence type="ECO:0000256" key="2">
    <source>
        <dbReference type="SAM" id="MobiDB-lite"/>
    </source>
</evidence>
<evidence type="ECO:0000313" key="5">
    <source>
        <dbReference type="Proteomes" id="UP000054279"/>
    </source>
</evidence>
<feature type="non-terminal residue" evidence="4">
    <location>
        <position position="284"/>
    </location>
</feature>
<name>A0A0C9UIF6_SPHS4</name>
<dbReference type="AlphaFoldDB" id="A0A0C9UIF6"/>
<feature type="region of interest" description="Disordered" evidence="2">
    <location>
        <begin position="42"/>
        <end position="177"/>
    </location>
</feature>
<dbReference type="GO" id="GO:0003724">
    <property type="term" value="F:RNA helicase activity"/>
    <property type="evidence" value="ECO:0007669"/>
    <property type="project" value="UniProtKB-EC"/>
</dbReference>
<dbReference type="Pfam" id="PF25430">
    <property type="entry name" value="DDX23"/>
    <property type="match status" value="1"/>
</dbReference>
<accession>A0A0C9UIF6</accession>
<dbReference type="HOGENOM" id="CLU_919958_0_0_1"/>
<comment type="catalytic activity">
    <reaction evidence="1">
        <text>ATP + H2O = ADP + phosphate + H(+)</text>
        <dbReference type="Rhea" id="RHEA:13065"/>
        <dbReference type="ChEBI" id="CHEBI:15377"/>
        <dbReference type="ChEBI" id="CHEBI:15378"/>
        <dbReference type="ChEBI" id="CHEBI:30616"/>
        <dbReference type="ChEBI" id="CHEBI:43474"/>
        <dbReference type="ChEBI" id="CHEBI:456216"/>
        <dbReference type="EC" id="3.6.4.13"/>
    </reaction>
</comment>
<dbReference type="OrthoDB" id="3269041at2759"/>
<sequence>MTSKATPLSIEALLQTQKEEREAASKPRFLTKEERAKLAIERRAQEIKQQKEKDDATRAQREALEQQADEIRAKEREHQPDRYRDDRRGSHRYDDRNSRGRDQRDNRDNRRPDSRQSRPAFQNGIPTGPRAERANTGPNSPAPGSGAQSNSQGSNPSGTPASEDYVPPITESDLSAIRSRYLGVDKKKRKIRKINDRKFVFDWDEHEDTFTAEAAGPNAPLAEATGVMFGRGHLAGMDDGGNARRGGANVNLADSMERRKAAKTGIDERHWSDKPLHEMRERDW</sequence>
<keyword evidence="5" id="KW-1185">Reference proteome</keyword>
<proteinExistence type="predicted"/>
<feature type="domain" description="PRP28/DDX23-like helical" evidence="3">
    <location>
        <begin position="199"/>
        <end position="284"/>
    </location>
</feature>
<dbReference type="Proteomes" id="UP000054279">
    <property type="component" value="Unassembled WGS sequence"/>
</dbReference>
<protein>
    <recommendedName>
        <fullName evidence="3">PRP28/DDX23-like helical domain-containing protein</fullName>
    </recommendedName>
</protein>
<evidence type="ECO:0000256" key="1">
    <source>
        <dbReference type="ARBA" id="ARBA00047984"/>
    </source>
</evidence>
<dbReference type="EMBL" id="KN837197">
    <property type="protein sequence ID" value="KIJ34659.1"/>
    <property type="molecule type" value="Genomic_DNA"/>
</dbReference>
<dbReference type="InterPro" id="IPR057479">
    <property type="entry name" value="PRP28/DDX23-like_helical"/>
</dbReference>
<feature type="compositionally biased region" description="Basic and acidic residues" evidence="2">
    <location>
        <begin position="42"/>
        <end position="116"/>
    </location>
</feature>
<evidence type="ECO:0000313" key="4">
    <source>
        <dbReference type="EMBL" id="KIJ34659.1"/>
    </source>
</evidence>